<evidence type="ECO:0000313" key="7">
    <source>
        <dbReference type="EMBL" id="MET3618116.1"/>
    </source>
</evidence>
<keyword evidence="4 5" id="KW-0560">Oxidoreductase</keyword>
<comment type="similarity">
    <text evidence="1 5">Belongs to the flavin oxidoreductase frp family.</text>
</comment>
<dbReference type="Pfam" id="PF00881">
    <property type="entry name" value="Nitroreductase"/>
    <property type="match status" value="1"/>
</dbReference>
<protein>
    <submittedName>
        <fullName evidence="7">Nitroreductase</fullName>
    </submittedName>
</protein>
<evidence type="ECO:0000256" key="5">
    <source>
        <dbReference type="PIRNR" id="PIRNR005426"/>
    </source>
</evidence>
<dbReference type="Gene3D" id="3.40.109.10">
    <property type="entry name" value="NADH Oxidase"/>
    <property type="match status" value="1"/>
</dbReference>
<evidence type="ECO:0000313" key="8">
    <source>
        <dbReference type="Proteomes" id="UP001549162"/>
    </source>
</evidence>
<dbReference type="SUPFAM" id="SSF55469">
    <property type="entry name" value="FMN-dependent nitroreductase-like"/>
    <property type="match status" value="1"/>
</dbReference>
<comment type="caution">
    <text evidence="7">The sequence shown here is derived from an EMBL/GenBank/DDBJ whole genome shotgun (WGS) entry which is preliminary data.</text>
</comment>
<evidence type="ECO:0000256" key="4">
    <source>
        <dbReference type="ARBA" id="ARBA00023002"/>
    </source>
</evidence>
<feature type="domain" description="Nitroreductase" evidence="6">
    <location>
        <begin position="10"/>
        <end position="163"/>
    </location>
</feature>
<evidence type="ECO:0000259" key="6">
    <source>
        <dbReference type="Pfam" id="PF00881"/>
    </source>
</evidence>
<proteinExistence type="inferred from homology"/>
<dbReference type="InterPro" id="IPR029479">
    <property type="entry name" value="Nitroreductase"/>
</dbReference>
<keyword evidence="8" id="KW-1185">Reference proteome</keyword>
<dbReference type="EMBL" id="JBEPMA010000016">
    <property type="protein sequence ID" value="MET3618116.1"/>
    <property type="molecule type" value="Genomic_DNA"/>
</dbReference>
<gene>
    <name evidence="7" type="ORF">ABID14_001751</name>
</gene>
<dbReference type="InterPro" id="IPR016446">
    <property type="entry name" value="Flavin_OxRdtase_Frp"/>
</dbReference>
<evidence type="ECO:0000256" key="1">
    <source>
        <dbReference type="ARBA" id="ARBA00008366"/>
    </source>
</evidence>
<evidence type="ECO:0000256" key="3">
    <source>
        <dbReference type="ARBA" id="ARBA00022643"/>
    </source>
</evidence>
<dbReference type="InterPro" id="IPR000415">
    <property type="entry name" value="Nitroreductase-like"/>
</dbReference>
<accession>A0ABV2JCV9</accession>
<reference evidence="7 8" key="1">
    <citation type="submission" date="2024-06" db="EMBL/GenBank/DDBJ databases">
        <title>Genomic Encyclopedia of Type Strains, Phase IV (KMG-IV): sequencing the most valuable type-strain genomes for metagenomic binning, comparative biology and taxonomic classification.</title>
        <authorList>
            <person name="Goeker M."/>
        </authorList>
    </citation>
    <scope>NUCLEOTIDE SEQUENCE [LARGE SCALE GENOMIC DNA]</scope>
    <source>
        <strain evidence="7 8">DSM 21460</strain>
    </source>
</reference>
<organism evidence="7 8">
    <name type="scientific">Peptoniphilus olsenii</name>
    <dbReference type="NCBI Taxonomy" id="411570"/>
    <lineage>
        <taxon>Bacteria</taxon>
        <taxon>Bacillati</taxon>
        <taxon>Bacillota</taxon>
        <taxon>Tissierellia</taxon>
        <taxon>Tissierellales</taxon>
        <taxon>Peptoniphilaceae</taxon>
        <taxon>Peptoniphilus</taxon>
    </lineage>
</organism>
<dbReference type="RefSeq" id="WP_354369161.1">
    <property type="nucleotide sequence ID" value="NZ_JBEPMA010000016.1"/>
</dbReference>
<evidence type="ECO:0000256" key="2">
    <source>
        <dbReference type="ARBA" id="ARBA00022630"/>
    </source>
</evidence>
<dbReference type="PANTHER" id="PTHR43425">
    <property type="entry name" value="OXYGEN-INSENSITIVE NADPH NITROREDUCTASE"/>
    <property type="match status" value="1"/>
</dbReference>
<keyword evidence="2 5" id="KW-0285">Flavoprotein</keyword>
<dbReference type="PANTHER" id="PTHR43425:SF2">
    <property type="entry name" value="OXYGEN-INSENSITIVE NADPH NITROREDUCTASE"/>
    <property type="match status" value="1"/>
</dbReference>
<keyword evidence="3 5" id="KW-0288">FMN</keyword>
<dbReference type="Proteomes" id="UP001549162">
    <property type="component" value="Unassembled WGS sequence"/>
</dbReference>
<keyword evidence="5" id="KW-0521">NADP</keyword>
<name>A0ABV2JCV9_9FIRM</name>
<dbReference type="PIRSF" id="PIRSF005426">
    <property type="entry name" value="Frp"/>
    <property type="match status" value="1"/>
</dbReference>
<sequence>MKDIITTLNNRRTIREFTNEKIDDNIIKEILNALMHSATSNGLQQASIIRVTAEDKKKAIAKVCNQEYVARVPELFIFIADHYRNFRLIRDNGRNYDTVSNVDIFIQGLTDATILASNMVSMVESMDLGAFFIGSILNDTQRIIEILNLPKLTYPVVGVGFGKPNQKPQMKPKIPSELRVFENSYVYYEDYKKTFKKYDEEMQTYYDLRDANRRVDSFSDQVYNKTQKPISKRDEFLNVARKNSYKL</sequence>